<reference evidence="2" key="1">
    <citation type="journal article" date="2019" name="Int. J. Syst. Evol. Microbiol.">
        <title>The Global Catalogue of Microorganisms (GCM) 10K type strain sequencing project: providing services to taxonomists for standard genome sequencing and annotation.</title>
        <authorList>
            <consortium name="The Broad Institute Genomics Platform"/>
            <consortium name="The Broad Institute Genome Sequencing Center for Infectious Disease"/>
            <person name="Wu L."/>
            <person name="Ma J."/>
        </authorList>
    </citation>
    <scope>NUCLEOTIDE SEQUENCE [LARGE SCALE GENOMIC DNA]</scope>
    <source>
        <strain evidence="2">JCM 14549</strain>
    </source>
</reference>
<protein>
    <submittedName>
        <fullName evidence="1">Uncharacterized protein</fullName>
    </submittedName>
</protein>
<keyword evidence="2" id="KW-1185">Reference proteome</keyword>
<organism evidence="1 2">
    <name type="scientific">Streptomyces cheonanensis</name>
    <dbReference type="NCBI Taxonomy" id="312720"/>
    <lineage>
        <taxon>Bacteria</taxon>
        <taxon>Bacillati</taxon>
        <taxon>Actinomycetota</taxon>
        <taxon>Actinomycetes</taxon>
        <taxon>Kitasatosporales</taxon>
        <taxon>Streptomycetaceae</taxon>
        <taxon>Streptomyces</taxon>
    </lineage>
</organism>
<dbReference type="Proteomes" id="UP001403094">
    <property type="component" value="Unassembled WGS sequence"/>
</dbReference>
<proteinExistence type="predicted"/>
<sequence length="49" mass="5317">MDRPLTGDHWYRGDARWRAAGAGPGPGCADRMAEMLPRYRSGERAAAGV</sequence>
<evidence type="ECO:0000313" key="2">
    <source>
        <dbReference type="Proteomes" id="UP001403094"/>
    </source>
</evidence>
<dbReference type="EMBL" id="BAAANQ010000001">
    <property type="protein sequence ID" value="GAA2043386.1"/>
    <property type="molecule type" value="Genomic_DNA"/>
</dbReference>
<evidence type="ECO:0000313" key="1">
    <source>
        <dbReference type="EMBL" id="GAA2043386.1"/>
    </source>
</evidence>
<accession>A0ABP5GDU8</accession>
<gene>
    <name evidence="1" type="ORF">GCM10009757_07910</name>
</gene>
<comment type="caution">
    <text evidence="1">The sequence shown here is derived from an EMBL/GenBank/DDBJ whole genome shotgun (WGS) entry which is preliminary data.</text>
</comment>
<name>A0ABP5GDU8_9ACTN</name>